<keyword evidence="6 10" id="KW-0378">Hydrolase</keyword>
<evidence type="ECO:0000256" key="5">
    <source>
        <dbReference type="ARBA" id="ARBA00022692"/>
    </source>
</evidence>
<keyword evidence="7 10" id="KW-0720">Serine protease</keyword>
<comment type="caution">
    <text evidence="10">Lacks conserved residue(s) required for the propagation of feature annotation.</text>
</comment>
<evidence type="ECO:0000256" key="2">
    <source>
        <dbReference type="ARBA" id="ARBA00004141"/>
    </source>
</evidence>
<evidence type="ECO:0000313" key="14">
    <source>
        <dbReference type="Proteomes" id="UP000193920"/>
    </source>
</evidence>
<feature type="transmembrane region" description="Helical" evidence="10">
    <location>
        <begin position="372"/>
        <end position="393"/>
    </location>
</feature>
<dbReference type="AlphaFoldDB" id="A0A1Y2EWI6"/>
<feature type="transmembrane region" description="Helical" evidence="10">
    <location>
        <begin position="318"/>
        <end position="337"/>
    </location>
</feature>
<evidence type="ECO:0000313" key="13">
    <source>
        <dbReference type="EMBL" id="ORY75867.1"/>
    </source>
</evidence>
<evidence type="ECO:0000256" key="8">
    <source>
        <dbReference type="ARBA" id="ARBA00022989"/>
    </source>
</evidence>
<keyword evidence="14" id="KW-1185">Reference proteome</keyword>
<evidence type="ECO:0000259" key="12">
    <source>
        <dbReference type="Pfam" id="PF01694"/>
    </source>
</evidence>
<evidence type="ECO:0000256" key="4">
    <source>
        <dbReference type="ARBA" id="ARBA00022670"/>
    </source>
</evidence>
<reference evidence="13 14" key="1">
    <citation type="submission" date="2016-08" db="EMBL/GenBank/DDBJ databases">
        <title>A Parts List for Fungal Cellulosomes Revealed by Comparative Genomics.</title>
        <authorList>
            <consortium name="DOE Joint Genome Institute"/>
            <person name="Haitjema C.H."/>
            <person name="Gilmore S.P."/>
            <person name="Henske J.K."/>
            <person name="Solomon K.V."/>
            <person name="De Groot R."/>
            <person name="Kuo A."/>
            <person name="Mondo S.J."/>
            <person name="Salamov A.A."/>
            <person name="Labutti K."/>
            <person name="Zhao Z."/>
            <person name="Chiniquy J."/>
            <person name="Barry K."/>
            <person name="Brewer H.M."/>
            <person name="Purvine S.O."/>
            <person name="Wright A.T."/>
            <person name="Boxma B."/>
            <person name="Van Alen T."/>
            <person name="Hackstein J.H."/>
            <person name="Baker S.E."/>
            <person name="Grigoriev I.V."/>
            <person name="O'Malley M.A."/>
        </authorList>
    </citation>
    <scope>NUCLEOTIDE SEQUENCE [LARGE SCALE GENOMIC DNA]</scope>
    <source>
        <strain evidence="13 14">G1</strain>
    </source>
</reference>
<dbReference type="STRING" id="1754190.A0A1Y2EWI6"/>
<keyword evidence="4 10" id="KW-0645">Protease</keyword>
<comment type="subcellular location">
    <subcellularLocation>
        <location evidence="2 10">Membrane</location>
        <topology evidence="2 10">Multi-pass membrane protein</topology>
    </subcellularLocation>
</comment>
<accession>A0A1Y2EWI6</accession>
<dbReference type="PANTHER" id="PTHR22936:SF69">
    <property type="entry name" value="RHOMBOID-LIKE PROTEIN"/>
    <property type="match status" value="1"/>
</dbReference>
<dbReference type="Gene3D" id="1.20.1540.10">
    <property type="entry name" value="Rhomboid-like"/>
    <property type="match status" value="1"/>
</dbReference>
<evidence type="ECO:0000256" key="11">
    <source>
        <dbReference type="SAM" id="MobiDB-lite"/>
    </source>
</evidence>
<feature type="domain" description="Peptidase S54 rhomboid" evidence="12">
    <location>
        <begin position="243"/>
        <end position="324"/>
    </location>
</feature>
<gene>
    <name evidence="13" type="ORF">LY90DRAFT_698907</name>
</gene>
<feature type="region of interest" description="Disordered" evidence="11">
    <location>
        <begin position="34"/>
        <end position="68"/>
    </location>
</feature>
<comment type="function">
    <text evidence="10">Serine protease involved in intramembrane proteolysis.</text>
</comment>
<dbReference type="SUPFAM" id="SSF144091">
    <property type="entry name" value="Rhomboid-like"/>
    <property type="match status" value="1"/>
</dbReference>
<feature type="transmembrane region" description="Helical" evidence="10">
    <location>
        <begin position="343"/>
        <end position="360"/>
    </location>
</feature>
<feature type="transmembrane region" description="Helical" evidence="10">
    <location>
        <begin position="137"/>
        <end position="160"/>
    </location>
</feature>
<comment type="similarity">
    <text evidence="3 10">Belongs to the peptidase S54 family.</text>
</comment>
<dbReference type="InterPro" id="IPR002610">
    <property type="entry name" value="Peptidase_S54_rhomboid-like"/>
</dbReference>
<organism evidence="13 14">
    <name type="scientific">Neocallimastix californiae</name>
    <dbReference type="NCBI Taxonomy" id="1754190"/>
    <lineage>
        <taxon>Eukaryota</taxon>
        <taxon>Fungi</taxon>
        <taxon>Fungi incertae sedis</taxon>
        <taxon>Chytridiomycota</taxon>
        <taxon>Chytridiomycota incertae sedis</taxon>
        <taxon>Neocallimastigomycetes</taxon>
        <taxon>Neocallimastigales</taxon>
        <taxon>Neocallimastigaceae</taxon>
        <taxon>Neocallimastix</taxon>
    </lineage>
</organism>
<keyword evidence="9 10" id="KW-0472">Membrane</keyword>
<comment type="catalytic activity">
    <reaction evidence="1 10">
        <text>Cleaves type-1 transmembrane domains using a catalytic dyad composed of serine and histidine that are contributed by different transmembrane domains.</text>
        <dbReference type="EC" id="3.4.21.105"/>
    </reaction>
</comment>
<dbReference type="Pfam" id="PF01694">
    <property type="entry name" value="Rhomboid"/>
    <property type="match status" value="1"/>
</dbReference>
<keyword evidence="8 10" id="KW-1133">Transmembrane helix</keyword>
<dbReference type="OrthoDB" id="2146116at2759"/>
<feature type="transmembrane region" description="Helical" evidence="10">
    <location>
        <begin position="279"/>
        <end position="298"/>
    </location>
</feature>
<proteinExistence type="inferred from homology"/>
<dbReference type="GO" id="GO:0006508">
    <property type="term" value="P:proteolysis"/>
    <property type="evidence" value="ECO:0007669"/>
    <property type="project" value="UniProtKB-KW"/>
</dbReference>
<feature type="transmembrane region" description="Helical" evidence="10">
    <location>
        <begin position="245"/>
        <end position="267"/>
    </location>
</feature>
<dbReference type="EC" id="3.4.21.105" evidence="10"/>
<evidence type="ECO:0000256" key="10">
    <source>
        <dbReference type="RuleBase" id="RU362115"/>
    </source>
</evidence>
<dbReference type="InterPro" id="IPR035952">
    <property type="entry name" value="Rhomboid-like_sf"/>
</dbReference>
<dbReference type="Proteomes" id="UP000193920">
    <property type="component" value="Unassembled WGS sequence"/>
</dbReference>
<dbReference type="GO" id="GO:0016020">
    <property type="term" value="C:membrane"/>
    <property type="evidence" value="ECO:0007669"/>
    <property type="project" value="UniProtKB-SubCell"/>
</dbReference>
<dbReference type="InterPro" id="IPR022764">
    <property type="entry name" value="Peptidase_S54_rhomboid_dom"/>
</dbReference>
<sequence>MSNIKKIIWNWFNGSEEGDTTEMSFFQRTAAETSLIQNQQHSNSKSSSKKEKRNSRIPLNQPDDDDEELEDYDFYSSDHLDKIFNVVIEIQEEYDKKRKEEALRRQISLKTNSDKVPKALLNPEVQRQIKKQKVYKPYFLVTLTIIQIAIMILEMAVNWIKLGSPIDLNKENFNIMIGPSTSVLIHFGARWVPCMRSGFENEKISCIEGIEPYSNVTIDSKIVNVCKLSDMCGMGMTEYSVPNQWWRFITPIFLHAGIIHIAANLFFQIRVGFQMERDFGSLRIFIIYTLCGIAGFMFGAEYSIQTPSVGCSGSLYELMKMLFVVIISLGVGFLPFVDNFAHVGGFFTGIISGLIFLPSIKFNMKDRIIKKTITILCIPLLLLVMIFLNVSFYKSDAQRCEWCKYANCLPINGWCDDMI</sequence>
<keyword evidence="5 10" id="KW-0812">Transmembrane</keyword>
<evidence type="ECO:0000256" key="3">
    <source>
        <dbReference type="ARBA" id="ARBA00009045"/>
    </source>
</evidence>
<comment type="caution">
    <text evidence="13">The sequence shown here is derived from an EMBL/GenBank/DDBJ whole genome shotgun (WGS) entry which is preliminary data.</text>
</comment>
<dbReference type="GO" id="GO:0004252">
    <property type="term" value="F:serine-type endopeptidase activity"/>
    <property type="evidence" value="ECO:0007669"/>
    <property type="project" value="InterPro"/>
</dbReference>
<evidence type="ECO:0000256" key="9">
    <source>
        <dbReference type="ARBA" id="ARBA00023136"/>
    </source>
</evidence>
<evidence type="ECO:0000256" key="6">
    <source>
        <dbReference type="ARBA" id="ARBA00022801"/>
    </source>
</evidence>
<dbReference type="EMBL" id="MCOG01000024">
    <property type="protein sequence ID" value="ORY75867.1"/>
    <property type="molecule type" value="Genomic_DNA"/>
</dbReference>
<evidence type="ECO:0000256" key="1">
    <source>
        <dbReference type="ARBA" id="ARBA00000156"/>
    </source>
</evidence>
<protein>
    <recommendedName>
        <fullName evidence="10">Rhomboid-type serine protease</fullName>
        <ecNumber evidence="10">3.4.21.105</ecNumber>
    </recommendedName>
</protein>
<evidence type="ECO:0000256" key="7">
    <source>
        <dbReference type="ARBA" id="ARBA00022825"/>
    </source>
</evidence>
<name>A0A1Y2EWI6_9FUNG</name>
<dbReference type="PANTHER" id="PTHR22936">
    <property type="entry name" value="RHOMBOID-RELATED"/>
    <property type="match status" value="1"/>
</dbReference>